<comment type="subcellular location">
    <subcellularLocation>
        <location evidence="1">Nucleus</location>
    </subcellularLocation>
</comment>
<evidence type="ECO:0000256" key="5">
    <source>
        <dbReference type="ARBA" id="ARBA00022728"/>
    </source>
</evidence>
<evidence type="ECO:0000256" key="8">
    <source>
        <dbReference type="SAM" id="MobiDB-lite"/>
    </source>
</evidence>
<evidence type="ECO:0000256" key="4">
    <source>
        <dbReference type="ARBA" id="ARBA00022664"/>
    </source>
</evidence>
<gene>
    <name evidence="10" type="primary">CWC21</name>
    <name evidence="10" type="ORF">FIM1_2039</name>
</gene>
<keyword evidence="6" id="KW-0508">mRNA splicing</keyword>
<evidence type="ECO:0000313" key="11">
    <source>
        <dbReference type="Proteomes" id="UP000422736"/>
    </source>
</evidence>
<evidence type="ECO:0000256" key="2">
    <source>
        <dbReference type="ARBA" id="ARBA00005954"/>
    </source>
</evidence>
<evidence type="ECO:0000256" key="1">
    <source>
        <dbReference type="ARBA" id="ARBA00004123"/>
    </source>
</evidence>
<evidence type="ECO:0000256" key="6">
    <source>
        <dbReference type="ARBA" id="ARBA00023187"/>
    </source>
</evidence>
<dbReference type="CDD" id="cd21372">
    <property type="entry name" value="cwf21_CWC21-like"/>
    <property type="match status" value="1"/>
</dbReference>
<comment type="similarity">
    <text evidence="2">Belongs to the CWC21 family.</text>
</comment>
<dbReference type="Gene3D" id="6.10.140.420">
    <property type="match status" value="1"/>
</dbReference>
<dbReference type="SMART" id="SM01115">
    <property type="entry name" value="cwf21"/>
    <property type="match status" value="1"/>
</dbReference>
<feature type="compositionally biased region" description="Basic and acidic residues" evidence="8">
    <location>
        <begin position="33"/>
        <end position="45"/>
    </location>
</feature>
<organism evidence="10 11">
    <name type="scientific">Kluyveromyces marxianus</name>
    <name type="common">Yeast</name>
    <name type="synonym">Candida kefyr</name>
    <dbReference type="NCBI Taxonomy" id="4911"/>
    <lineage>
        <taxon>Eukaryota</taxon>
        <taxon>Fungi</taxon>
        <taxon>Dikarya</taxon>
        <taxon>Ascomycota</taxon>
        <taxon>Saccharomycotina</taxon>
        <taxon>Saccharomycetes</taxon>
        <taxon>Saccharomycetales</taxon>
        <taxon>Saccharomycetaceae</taxon>
        <taxon>Kluyveromyces</taxon>
    </lineage>
</organism>
<evidence type="ECO:0000259" key="9">
    <source>
        <dbReference type="SMART" id="SM01115"/>
    </source>
</evidence>
<dbReference type="PANTHER" id="PTHR36562:SF5">
    <property type="entry name" value="SERINE_ARGININE REPETITIVE MATRIX 2"/>
    <property type="match status" value="1"/>
</dbReference>
<sequence length="102" mass="11558">MSYNGIGLSSAKGSSTSGYVQQSLAFNAKRQNTKTEPKKADTHEQRTFVQDESIISHKARREIEVLVSEYRDTLEDDPAELSDDTIEKKCEEYRNSLLTRKG</sequence>
<dbReference type="EMBL" id="CP015056">
    <property type="protein sequence ID" value="QGN15349.1"/>
    <property type="molecule type" value="Genomic_DNA"/>
</dbReference>
<dbReference type="PANTHER" id="PTHR36562">
    <property type="entry name" value="SERINE/ARGININE REPETITIVE MATRIX 2"/>
    <property type="match status" value="1"/>
</dbReference>
<name>A0ABX6ESP1_KLUMA</name>
<proteinExistence type="inferred from homology"/>
<evidence type="ECO:0000256" key="7">
    <source>
        <dbReference type="ARBA" id="ARBA00023242"/>
    </source>
</evidence>
<keyword evidence="4" id="KW-0507">mRNA processing</keyword>
<protein>
    <recommendedName>
        <fullName evidence="3">Pre-mRNA-splicing factor CWC21</fullName>
    </recommendedName>
</protein>
<evidence type="ECO:0000313" key="10">
    <source>
        <dbReference type="EMBL" id="QGN15349.1"/>
    </source>
</evidence>
<reference evidence="10 11" key="1">
    <citation type="submission" date="2016-03" db="EMBL/GenBank/DDBJ databases">
        <title>How can Kluyveromyces marxianus grow so fast - potential evolutionary course in Saccharomyces Complex revealed by comparative genomics.</title>
        <authorList>
            <person name="Mo W."/>
            <person name="Lu W."/>
            <person name="Yang X."/>
            <person name="Qi J."/>
            <person name="Lv H."/>
        </authorList>
    </citation>
    <scope>NUCLEOTIDE SEQUENCE [LARGE SCALE GENOMIC DNA]</scope>
    <source>
        <strain evidence="10 11">FIM1</strain>
    </source>
</reference>
<feature type="region of interest" description="Disordered" evidence="8">
    <location>
        <begin position="26"/>
        <end position="45"/>
    </location>
</feature>
<keyword evidence="11" id="KW-1185">Reference proteome</keyword>
<dbReference type="InterPro" id="IPR051372">
    <property type="entry name" value="CWC21"/>
</dbReference>
<keyword evidence="5" id="KW-0747">Spliceosome</keyword>
<reference evidence="10 11" key="2">
    <citation type="submission" date="2019-11" db="EMBL/GenBank/DDBJ databases">
        <authorList>
            <person name="Lu H."/>
        </authorList>
    </citation>
    <scope>NUCLEOTIDE SEQUENCE [LARGE SCALE GENOMIC DNA]</scope>
    <source>
        <strain evidence="10 11">FIM1</strain>
    </source>
</reference>
<accession>A0ABX6ESP1</accession>
<dbReference type="Pfam" id="PF08312">
    <property type="entry name" value="cwf21"/>
    <property type="match status" value="1"/>
</dbReference>
<feature type="domain" description="CWF21" evidence="9">
    <location>
        <begin position="55"/>
        <end position="102"/>
    </location>
</feature>
<dbReference type="InterPro" id="IPR013170">
    <property type="entry name" value="mRNA_splic_Cwf21_dom"/>
</dbReference>
<dbReference type="Proteomes" id="UP000422736">
    <property type="component" value="Chromosome 3"/>
</dbReference>
<evidence type="ECO:0000256" key="3">
    <source>
        <dbReference type="ARBA" id="ARBA00020641"/>
    </source>
</evidence>
<keyword evidence="7" id="KW-0539">Nucleus</keyword>